<name>A0A645HGW2_9ZZZZ</name>
<comment type="caution">
    <text evidence="1">The sequence shown here is derived from an EMBL/GenBank/DDBJ whole genome shotgun (WGS) entry which is preliminary data.</text>
</comment>
<evidence type="ECO:0000313" key="1">
    <source>
        <dbReference type="EMBL" id="MPN38261.1"/>
    </source>
</evidence>
<accession>A0A645HGW2</accession>
<proteinExistence type="predicted"/>
<gene>
    <name evidence="1" type="ORF">SDC9_185785</name>
</gene>
<organism evidence="1">
    <name type="scientific">bioreactor metagenome</name>
    <dbReference type="NCBI Taxonomy" id="1076179"/>
    <lineage>
        <taxon>unclassified sequences</taxon>
        <taxon>metagenomes</taxon>
        <taxon>ecological metagenomes</taxon>
    </lineage>
</organism>
<dbReference type="EMBL" id="VSSQ01093379">
    <property type="protein sequence ID" value="MPN38261.1"/>
    <property type="molecule type" value="Genomic_DNA"/>
</dbReference>
<sequence length="84" mass="9587">MVNGRETIIFENDILSNIVKRIGYIHHSGLIRSERTVRAVVPIYQNIGHLGRSTPVRIGYSQLQWLIFALVFDSESTRTVYGRG</sequence>
<protein>
    <submittedName>
        <fullName evidence="1">Uncharacterized protein</fullName>
    </submittedName>
</protein>
<reference evidence="1" key="1">
    <citation type="submission" date="2019-08" db="EMBL/GenBank/DDBJ databases">
        <authorList>
            <person name="Kucharzyk K."/>
            <person name="Murdoch R.W."/>
            <person name="Higgins S."/>
            <person name="Loffler F."/>
        </authorList>
    </citation>
    <scope>NUCLEOTIDE SEQUENCE</scope>
</reference>
<dbReference type="AlphaFoldDB" id="A0A645HGW2"/>